<accession>A0A1V0UNF2</accession>
<evidence type="ECO:0000256" key="5">
    <source>
        <dbReference type="ARBA" id="ARBA00022723"/>
    </source>
</evidence>
<evidence type="ECO:0000313" key="15">
    <source>
        <dbReference type="Proteomes" id="UP000192727"/>
    </source>
</evidence>
<comment type="cofactor">
    <cofactor evidence="1">
        <name>Zn(2+)</name>
        <dbReference type="ChEBI" id="CHEBI:29105"/>
    </cofactor>
</comment>
<evidence type="ECO:0000256" key="8">
    <source>
        <dbReference type="ARBA" id="ARBA00022833"/>
    </source>
</evidence>
<dbReference type="GO" id="GO:0016020">
    <property type="term" value="C:membrane"/>
    <property type="evidence" value="ECO:0007669"/>
    <property type="project" value="InterPro"/>
</dbReference>
<reference evidence="14 15" key="1">
    <citation type="submission" date="2017-03" db="EMBL/GenBank/DDBJ databases">
        <title>Paenibacillus larvae genome sequencing.</title>
        <authorList>
            <person name="Dingman D.W."/>
        </authorList>
    </citation>
    <scope>NUCLEOTIDE SEQUENCE [LARGE SCALE GENOMIC DNA]</scope>
    <source>
        <strain evidence="14 15">SAG 10367</strain>
    </source>
</reference>
<dbReference type="Pfam" id="PF04116">
    <property type="entry name" value="FA_hydroxylase"/>
    <property type="match status" value="1"/>
</dbReference>
<dbReference type="GeneID" id="64218782"/>
<keyword evidence="8" id="KW-0862">Zinc</keyword>
<evidence type="ECO:0000256" key="7">
    <source>
        <dbReference type="ARBA" id="ARBA00022832"/>
    </source>
</evidence>
<evidence type="ECO:0000256" key="2">
    <source>
        <dbReference type="ARBA" id="ARBA00004477"/>
    </source>
</evidence>
<keyword evidence="13" id="KW-0275">Fatty acid biosynthesis</keyword>
<evidence type="ECO:0000256" key="1">
    <source>
        <dbReference type="ARBA" id="ARBA00001947"/>
    </source>
</evidence>
<organism evidence="14 15">
    <name type="scientific">Paenibacillus larvae subsp. pulvifaciens</name>
    <dbReference type="NCBI Taxonomy" id="1477"/>
    <lineage>
        <taxon>Bacteria</taxon>
        <taxon>Bacillati</taxon>
        <taxon>Bacillota</taxon>
        <taxon>Bacilli</taxon>
        <taxon>Bacillales</taxon>
        <taxon>Paenibacillaceae</taxon>
        <taxon>Paenibacillus</taxon>
    </lineage>
</organism>
<sequence length="205" mass="24264">MKAYLKEFWTDKRVMFISLMFIIYSCSALFTPYEPWSWTAVIGGVVFFFFLEYFVHRFVLHGFFAKIMPKAHVGHDAHHHDPLNMTFLLTPNQYNVPYHFLLWVVFSLAFWSFHLGSSVMAGFTAYHLYYEWSHFVSHRPIQPITPWGKWMKKFHLLHHYKNDKHWFGVTHPVLDSVFGTDPSQNEIEKTVTTPVKKDSKQGNAN</sequence>
<dbReference type="GO" id="GO:0006633">
    <property type="term" value="P:fatty acid biosynthetic process"/>
    <property type="evidence" value="ECO:0007669"/>
    <property type="project" value="UniProtKB-KW"/>
</dbReference>
<dbReference type="PROSITE" id="PS51257">
    <property type="entry name" value="PROKAR_LIPOPROTEIN"/>
    <property type="match status" value="1"/>
</dbReference>
<keyword evidence="4" id="KW-0812">Transmembrane</keyword>
<keyword evidence="11" id="KW-0443">Lipid metabolism</keyword>
<dbReference type="AlphaFoldDB" id="A0A1V0UNF2"/>
<dbReference type="RefSeq" id="WP_077997447.1">
    <property type="nucleotide sequence ID" value="NZ_CP019794.1"/>
</dbReference>
<dbReference type="EMBL" id="CP020557">
    <property type="protein sequence ID" value="ARF66637.1"/>
    <property type="molecule type" value="Genomic_DNA"/>
</dbReference>
<dbReference type="PANTHER" id="PTHR12863:SF1">
    <property type="entry name" value="FATTY ACID 2-HYDROXYLASE"/>
    <property type="match status" value="1"/>
</dbReference>
<evidence type="ECO:0000313" key="14">
    <source>
        <dbReference type="EMBL" id="ARF66637.1"/>
    </source>
</evidence>
<dbReference type="GO" id="GO:0005506">
    <property type="term" value="F:iron ion binding"/>
    <property type="evidence" value="ECO:0007669"/>
    <property type="project" value="InterPro"/>
</dbReference>
<keyword evidence="3" id="KW-0444">Lipid biosynthesis</keyword>
<evidence type="ECO:0000256" key="11">
    <source>
        <dbReference type="ARBA" id="ARBA00023098"/>
    </source>
</evidence>
<dbReference type="InterPro" id="IPR006694">
    <property type="entry name" value="Fatty_acid_hydroxylase"/>
</dbReference>
<dbReference type="InterPro" id="IPR014430">
    <property type="entry name" value="Scs7"/>
</dbReference>
<keyword evidence="12" id="KW-0472">Membrane</keyword>
<gene>
    <name evidence="14" type="ORF">B7C51_00710</name>
</gene>
<evidence type="ECO:0000256" key="12">
    <source>
        <dbReference type="ARBA" id="ARBA00023136"/>
    </source>
</evidence>
<evidence type="ECO:0000256" key="10">
    <source>
        <dbReference type="ARBA" id="ARBA00023002"/>
    </source>
</evidence>
<keyword evidence="10" id="KW-0560">Oxidoreductase</keyword>
<evidence type="ECO:0000256" key="9">
    <source>
        <dbReference type="ARBA" id="ARBA00022989"/>
    </source>
</evidence>
<keyword evidence="9" id="KW-1133">Transmembrane helix</keyword>
<evidence type="ECO:0000256" key="4">
    <source>
        <dbReference type="ARBA" id="ARBA00022692"/>
    </source>
</evidence>
<protein>
    <submittedName>
        <fullName evidence="14">Uncharacterized protein</fullName>
    </submittedName>
</protein>
<dbReference type="PANTHER" id="PTHR12863">
    <property type="entry name" value="FATTY ACID HYDROXYLASE"/>
    <property type="match status" value="1"/>
</dbReference>
<proteinExistence type="predicted"/>
<dbReference type="Proteomes" id="UP000192727">
    <property type="component" value="Chromosome"/>
</dbReference>
<keyword evidence="6" id="KW-0256">Endoplasmic reticulum</keyword>
<evidence type="ECO:0000256" key="3">
    <source>
        <dbReference type="ARBA" id="ARBA00022516"/>
    </source>
</evidence>
<evidence type="ECO:0000256" key="13">
    <source>
        <dbReference type="ARBA" id="ARBA00023160"/>
    </source>
</evidence>
<comment type="subcellular location">
    <subcellularLocation>
        <location evidence="2">Endoplasmic reticulum membrane</location>
        <topology evidence="2">Multi-pass membrane protein</topology>
    </subcellularLocation>
</comment>
<evidence type="ECO:0000256" key="6">
    <source>
        <dbReference type="ARBA" id="ARBA00022824"/>
    </source>
</evidence>
<name>A0A1V0UNF2_9BACL</name>
<keyword evidence="7" id="KW-0276">Fatty acid metabolism</keyword>
<keyword evidence="5" id="KW-0479">Metal-binding</keyword>
<dbReference type="GO" id="GO:0080132">
    <property type="term" value="F:fatty acid 2-hydroxylase activity"/>
    <property type="evidence" value="ECO:0007669"/>
    <property type="project" value="InterPro"/>
</dbReference>